<feature type="domain" description="GGDEF" evidence="2">
    <location>
        <begin position="387"/>
        <end position="521"/>
    </location>
</feature>
<dbReference type="RefSeq" id="WP_119951582.1">
    <property type="nucleotide sequence ID" value="NZ_QZEZ01000009.1"/>
</dbReference>
<feature type="transmembrane region" description="Helical" evidence="1">
    <location>
        <begin position="83"/>
        <end position="101"/>
    </location>
</feature>
<dbReference type="InterPro" id="IPR029787">
    <property type="entry name" value="Nucleotide_cyclase"/>
</dbReference>
<dbReference type="OrthoDB" id="23692at2"/>
<keyword evidence="1" id="KW-0472">Membrane</keyword>
<feature type="transmembrane region" description="Helical" evidence="1">
    <location>
        <begin position="150"/>
        <end position="167"/>
    </location>
</feature>
<dbReference type="NCBIfam" id="TIGR00254">
    <property type="entry name" value="GGDEF"/>
    <property type="match status" value="1"/>
</dbReference>
<dbReference type="InterPro" id="IPR043128">
    <property type="entry name" value="Rev_trsase/Diguanyl_cyclase"/>
</dbReference>
<dbReference type="SMART" id="SM00267">
    <property type="entry name" value="GGDEF"/>
    <property type="match status" value="1"/>
</dbReference>
<accession>A0A3A3YRX6</accession>
<gene>
    <name evidence="3" type="ORF">D5H78_16330</name>
</gene>
<keyword evidence="4" id="KW-1185">Reference proteome</keyword>
<dbReference type="EMBL" id="QZEZ01000009">
    <property type="protein sequence ID" value="RJK93396.1"/>
    <property type="molecule type" value="Genomic_DNA"/>
</dbReference>
<sequence>MSQHTAAAPDAAPPRPRARPWRTGALLAVLAGALHLLVLGALADAPRRAVLAVDDLTQLAAAATACVACVRAAARRSGTRRRAWLLVAAGTGSWTAGQALWSWQEVARGRELPFPSPSDAGFLAFPLLTAAGLLLWLHSGSAARERVRDVLDGALIAGALLMLSWAACLDTVLGAGGPLLPLALSTAYPVGDVVLATLVLLALSRSTAQSRGPLLQLAAGLGSLAVADSLYVYLGSTGSYATGSATSAGWVSGFLLVASAAGTARRLPACLPLREPGDPALQAGWLRLALPYLPVVGAEAVLVDRLVEDAAAAPLWMVLLGLVLVVLMLVRQALVLLDHRALVERLRAREAELQRLAFHDPLTGAANRALFLDRVERLVEQHRRDGGGGAVLFVDLDGFKRVNDTLGHAAGDAVLVEVAARLRTQVRAVDTVARLGGDEFAVVLAAGSCPAVVTGRLAAALVPPLRVDGRDVPLAASVGACDLADVPDEGPAAAVAEALVRAADRSMYAVKARRRAGLAERWG</sequence>
<organism evidence="3 4">
    <name type="scientific">Vallicoccus soli</name>
    <dbReference type="NCBI Taxonomy" id="2339232"/>
    <lineage>
        <taxon>Bacteria</taxon>
        <taxon>Bacillati</taxon>
        <taxon>Actinomycetota</taxon>
        <taxon>Actinomycetes</taxon>
        <taxon>Motilibacterales</taxon>
        <taxon>Vallicoccaceae</taxon>
        <taxon>Vallicoccus</taxon>
    </lineage>
</organism>
<keyword evidence="1" id="KW-0812">Transmembrane</keyword>
<dbReference type="Proteomes" id="UP000265614">
    <property type="component" value="Unassembled WGS sequence"/>
</dbReference>
<dbReference type="PANTHER" id="PTHR46663:SF4">
    <property type="entry name" value="DIGUANYLATE CYCLASE DGCT-RELATED"/>
    <property type="match status" value="1"/>
</dbReference>
<keyword evidence="1" id="KW-1133">Transmembrane helix</keyword>
<dbReference type="SUPFAM" id="SSF55073">
    <property type="entry name" value="Nucleotide cyclase"/>
    <property type="match status" value="1"/>
</dbReference>
<proteinExistence type="predicted"/>
<name>A0A3A3YRX6_9ACTN</name>
<dbReference type="Pfam" id="PF00990">
    <property type="entry name" value="GGDEF"/>
    <property type="match status" value="1"/>
</dbReference>
<feature type="transmembrane region" description="Helical" evidence="1">
    <location>
        <begin position="315"/>
        <end position="337"/>
    </location>
</feature>
<dbReference type="InterPro" id="IPR000160">
    <property type="entry name" value="GGDEF_dom"/>
</dbReference>
<feature type="transmembrane region" description="Helical" evidence="1">
    <location>
        <begin position="240"/>
        <end position="264"/>
    </location>
</feature>
<feature type="transmembrane region" description="Helical" evidence="1">
    <location>
        <begin position="179"/>
        <end position="202"/>
    </location>
</feature>
<feature type="transmembrane region" description="Helical" evidence="1">
    <location>
        <begin position="214"/>
        <end position="234"/>
    </location>
</feature>
<dbReference type="AlphaFoldDB" id="A0A3A3YRX6"/>
<dbReference type="CDD" id="cd01949">
    <property type="entry name" value="GGDEF"/>
    <property type="match status" value="1"/>
</dbReference>
<dbReference type="PROSITE" id="PS50887">
    <property type="entry name" value="GGDEF"/>
    <property type="match status" value="1"/>
</dbReference>
<dbReference type="Gene3D" id="3.30.70.270">
    <property type="match status" value="1"/>
</dbReference>
<feature type="transmembrane region" description="Helical" evidence="1">
    <location>
        <begin position="24"/>
        <end position="43"/>
    </location>
</feature>
<evidence type="ECO:0000313" key="3">
    <source>
        <dbReference type="EMBL" id="RJK93396.1"/>
    </source>
</evidence>
<evidence type="ECO:0000313" key="4">
    <source>
        <dbReference type="Proteomes" id="UP000265614"/>
    </source>
</evidence>
<evidence type="ECO:0000259" key="2">
    <source>
        <dbReference type="PROSITE" id="PS50887"/>
    </source>
</evidence>
<comment type="caution">
    <text evidence="3">The sequence shown here is derived from an EMBL/GenBank/DDBJ whole genome shotgun (WGS) entry which is preliminary data.</text>
</comment>
<feature type="transmembrane region" description="Helical" evidence="1">
    <location>
        <begin position="121"/>
        <end position="138"/>
    </location>
</feature>
<reference evidence="3 4" key="1">
    <citation type="submission" date="2018-09" db="EMBL/GenBank/DDBJ databases">
        <title>YIM 75000 draft genome.</title>
        <authorList>
            <person name="Tang S."/>
            <person name="Feng Y."/>
        </authorList>
    </citation>
    <scope>NUCLEOTIDE SEQUENCE [LARGE SCALE GENOMIC DNA]</scope>
    <source>
        <strain evidence="3 4">YIM 75000</strain>
    </source>
</reference>
<protein>
    <submittedName>
        <fullName evidence="3">GGDEF domain-containing protein</fullName>
    </submittedName>
</protein>
<dbReference type="InterPro" id="IPR052163">
    <property type="entry name" value="DGC-Regulatory_Protein"/>
</dbReference>
<feature type="transmembrane region" description="Helical" evidence="1">
    <location>
        <begin position="285"/>
        <end position="303"/>
    </location>
</feature>
<dbReference type="PANTHER" id="PTHR46663">
    <property type="entry name" value="DIGUANYLATE CYCLASE DGCT-RELATED"/>
    <property type="match status" value="1"/>
</dbReference>
<evidence type="ECO:0000256" key="1">
    <source>
        <dbReference type="SAM" id="Phobius"/>
    </source>
</evidence>